<gene>
    <name evidence="10" type="ORF">bsdE14_25350</name>
</gene>
<evidence type="ECO:0000256" key="5">
    <source>
        <dbReference type="ARBA" id="ARBA00022747"/>
    </source>
</evidence>
<keyword evidence="4" id="KW-0949">S-adenosyl-L-methionine</keyword>
<dbReference type="InterPro" id="IPR001091">
    <property type="entry name" value="RM_Methyltransferase"/>
</dbReference>
<dbReference type="Pfam" id="PF01555">
    <property type="entry name" value="N6_N4_Mtase"/>
    <property type="match status" value="1"/>
</dbReference>
<protein>
    <recommendedName>
        <fullName evidence="8">Methyltransferase</fullName>
        <ecNumber evidence="8">2.1.1.-</ecNumber>
    </recommendedName>
</protein>
<dbReference type="EMBL" id="BRXR01000001">
    <property type="protein sequence ID" value="GLC31125.1"/>
    <property type="molecule type" value="Genomic_DNA"/>
</dbReference>
<reference evidence="10 11" key="1">
    <citation type="journal article" date="2024" name="Int. J. Syst. Evol. Microbiol.">
        <title>Clostridium omnivorum sp. nov., isolated from anoxic soil under the treatment of reductive soil disinfestation.</title>
        <authorList>
            <person name="Ueki A."/>
            <person name="Tonouchi A."/>
            <person name="Kaku N."/>
            <person name="Honma S."/>
            <person name="Ueki K."/>
        </authorList>
    </citation>
    <scope>NUCLEOTIDE SEQUENCE [LARGE SCALE GENOMIC DNA]</scope>
    <source>
        <strain evidence="10 11">E14</strain>
    </source>
</reference>
<evidence type="ECO:0000259" key="9">
    <source>
        <dbReference type="Pfam" id="PF01555"/>
    </source>
</evidence>
<accession>A0ABQ5N793</accession>
<comment type="caution">
    <text evidence="10">The sequence shown here is derived from an EMBL/GenBank/DDBJ whole genome shotgun (WGS) entry which is preliminary data.</text>
</comment>
<dbReference type="PROSITE" id="PS00093">
    <property type="entry name" value="N4_MTASE"/>
    <property type="match status" value="1"/>
</dbReference>
<dbReference type="EC" id="2.1.1.-" evidence="8"/>
<dbReference type="GO" id="GO:0008168">
    <property type="term" value="F:methyltransferase activity"/>
    <property type="evidence" value="ECO:0007669"/>
    <property type="project" value="UniProtKB-KW"/>
</dbReference>
<evidence type="ECO:0000256" key="2">
    <source>
        <dbReference type="ARBA" id="ARBA00022603"/>
    </source>
</evidence>
<evidence type="ECO:0000256" key="7">
    <source>
        <dbReference type="ARBA" id="ARBA00049120"/>
    </source>
</evidence>
<evidence type="ECO:0000256" key="8">
    <source>
        <dbReference type="RuleBase" id="RU362026"/>
    </source>
</evidence>
<comment type="catalytic activity">
    <reaction evidence="7">
        <text>a 2'-deoxycytidine in DNA + S-adenosyl-L-methionine = an N(4)-methyl-2'-deoxycytidine in DNA + S-adenosyl-L-homocysteine + H(+)</text>
        <dbReference type="Rhea" id="RHEA:16857"/>
        <dbReference type="Rhea" id="RHEA-COMP:11369"/>
        <dbReference type="Rhea" id="RHEA-COMP:13674"/>
        <dbReference type="ChEBI" id="CHEBI:15378"/>
        <dbReference type="ChEBI" id="CHEBI:57856"/>
        <dbReference type="ChEBI" id="CHEBI:59789"/>
        <dbReference type="ChEBI" id="CHEBI:85452"/>
        <dbReference type="ChEBI" id="CHEBI:137933"/>
        <dbReference type="EC" id="2.1.1.113"/>
    </reaction>
</comment>
<dbReference type="PRINTS" id="PR00508">
    <property type="entry name" value="S21N4MTFRASE"/>
</dbReference>
<feature type="domain" description="DNA methylase N-4/N-6" evidence="9">
    <location>
        <begin position="23"/>
        <end position="254"/>
    </location>
</feature>
<keyword evidence="5" id="KW-0680">Restriction system</keyword>
<evidence type="ECO:0000256" key="1">
    <source>
        <dbReference type="ARBA" id="ARBA00010203"/>
    </source>
</evidence>
<name>A0ABQ5N793_9CLOT</name>
<comment type="similarity">
    <text evidence="1">Belongs to the N(4)/N(6)-methyltransferase family. N(4) subfamily.</text>
</comment>
<keyword evidence="2 10" id="KW-0489">Methyltransferase</keyword>
<dbReference type="Proteomes" id="UP001208567">
    <property type="component" value="Unassembled WGS sequence"/>
</dbReference>
<proteinExistence type="inferred from homology"/>
<keyword evidence="6" id="KW-0238">DNA-binding</keyword>
<evidence type="ECO:0000256" key="4">
    <source>
        <dbReference type="ARBA" id="ARBA00022691"/>
    </source>
</evidence>
<sequence>MNQIKINNTDCLSGLKKMEDCSIDLVITSPPYENLRDYNGYVFNFNYFKDVANELLRCLKDGAVIIWVVADKTSNGSESGESFRQALYFKEIGFKLWDTMIFAKFNPTPKNHRRYEQEFEYMFVFAKGKPKCFNPILIPCKFNGQERTGTYRHNKNGQLKKLNTAGNVKEMKIKGNIWYYTVGKNCTKVLLAHKHQAIFPDKLVEDHLITWSVEGDVVLDPFMGSGTVARMCNKMNRAFIGFEISKEYCELAEKLIKSIEE</sequence>
<evidence type="ECO:0000256" key="3">
    <source>
        <dbReference type="ARBA" id="ARBA00022679"/>
    </source>
</evidence>
<evidence type="ECO:0000313" key="10">
    <source>
        <dbReference type="EMBL" id="GLC31125.1"/>
    </source>
</evidence>
<keyword evidence="11" id="KW-1185">Reference proteome</keyword>
<organism evidence="10 11">
    <name type="scientific">Clostridium omnivorum</name>
    <dbReference type="NCBI Taxonomy" id="1604902"/>
    <lineage>
        <taxon>Bacteria</taxon>
        <taxon>Bacillati</taxon>
        <taxon>Bacillota</taxon>
        <taxon>Clostridia</taxon>
        <taxon>Eubacteriales</taxon>
        <taxon>Clostridiaceae</taxon>
        <taxon>Clostridium</taxon>
    </lineage>
</organism>
<dbReference type="InterPro" id="IPR002941">
    <property type="entry name" value="DNA_methylase_N4/N6"/>
</dbReference>
<evidence type="ECO:0000256" key="6">
    <source>
        <dbReference type="ARBA" id="ARBA00023125"/>
    </source>
</evidence>
<dbReference type="SUPFAM" id="SSF53335">
    <property type="entry name" value="S-adenosyl-L-methionine-dependent methyltransferases"/>
    <property type="match status" value="1"/>
</dbReference>
<dbReference type="InterPro" id="IPR029063">
    <property type="entry name" value="SAM-dependent_MTases_sf"/>
</dbReference>
<dbReference type="RefSeq" id="WP_264850407.1">
    <property type="nucleotide sequence ID" value="NZ_BRXR01000001.1"/>
</dbReference>
<keyword evidence="3" id="KW-0808">Transferase</keyword>
<dbReference type="Gene3D" id="3.40.50.150">
    <property type="entry name" value="Vaccinia Virus protein VP39"/>
    <property type="match status" value="1"/>
</dbReference>
<dbReference type="GO" id="GO:0032259">
    <property type="term" value="P:methylation"/>
    <property type="evidence" value="ECO:0007669"/>
    <property type="project" value="UniProtKB-KW"/>
</dbReference>
<dbReference type="InterPro" id="IPR017985">
    <property type="entry name" value="MeTrfase_CN4_CS"/>
</dbReference>
<evidence type="ECO:0000313" key="11">
    <source>
        <dbReference type="Proteomes" id="UP001208567"/>
    </source>
</evidence>